<feature type="compositionally biased region" description="Polar residues" evidence="1">
    <location>
        <begin position="1"/>
        <end position="11"/>
    </location>
</feature>
<evidence type="ECO:0000313" key="3">
    <source>
        <dbReference type="Proteomes" id="UP000307440"/>
    </source>
</evidence>
<feature type="compositionally biased region" description="Basic and acidic residues" evidence="1">
    <location>
        <begin position="12"/>
        <end position="34"/>
    </location>
</feature>
<evidence type="ECO:0000256" key="1">
    <source>
        <dbReference type="SAM" id="MobiDB-lite"/>
    </source>
</evidence>
<proteinExistence type="predicted"/>
<sequence>MVSLTSSPSVSRRQEKEAAKEAKREEKAFNHTVRELERLEKRDNKTHKTVDKTAKTLEKTEIKEQKTLHDLHKATEAHENAKLQTAHLSEELESWQREETKVREELRSKRVQVEDAIVAKDSREKYQMQHDMGAQSDP</sequence>
<dbReference type="OrthoDB" id="3364747at2759"/>
<protein>
    <submittedName>
        <fullName evidence="2">Uncharacterized protein</fullName>
    </submittedName>
</protein>
<dbReference type="EMBL" id="ML210150">
    <property type="protein sequence ID" value="TFK29333.1"/>
    <property type="molecule type" value="Genomic_DNA"/>
</dbReference>
<organism evidence="2 3">
    <name type="scientific">Coprinopsis marcescibilis</name>
    <name type="common">Agaric fungus</name>
    <name type="synonym">Psathyrella marcescibilis</name>
    <dbReference type="NCBI Taxonomy" id="230819"/>
    <lineage>
        <taxon>Eukaryota</taxon>
        <taxon>Fungi</taxon>
        <taxon>Dikarya</taxon>
        <taxon>Basidiomycota</taxon>
        <taxon>Agaricomycotina</taxon>
        <taxon>Agaricomycetes</taxon>
        <taxon>Agaricomycetidae</taxon>
        <taxon>Agaricales</taxon>
        <taxon>Agaricineae</taxon>
        <taxon>Psathyrellaceae</taxon>
        <taxon>Coprinopsis</taxon>
    </lineage>
</organism>
<dbReference type="Proteomes" id="UP000307440">
    <property type="component" value="Unassembled WGS sequence"/>
</dbReference>
<name>A0A5C3L9Z7_COPMA</name>
<evidence type="ECO:0000313" key="2">
    <source>
        <dbReference type="EMBL" id="TFK29333.1"/>
    </source>
</evidence>
<feature type="region of interest" description="Disordered" evidence="1">
    <location>
        <begin position="39"/>
        <end position="58"/>
    </location>
</feature>
<accession>A0A5C3L9Z7</accession>
<feature type="region of interest" description="Disordered" evidence="1">
    <location>
        <begin position="1"/>
        <end position="34"/>
    </location>
</feature>
<reference evidence="2 3" key="1">
    <citation type="journal article" date="2019" name="Nat. Ecol. Evol.">
        <title>Megaphylogeny resolves global patterns of mushroom evolution.</title>
        <authorList>
            <person name="Varga T."/>
            <person name="Krizsan K."/>
            <person name="Foldi C."/>
            <person name="Dima B."/>
            <person name="Sanchez-Garcia M."/>
            <person name="Sanchez-Ramirez S."/>
            <person name="Szollosi G.J."/>
            <person name="Szarkandi J.G."/>
            <person name="Papp V."/>
            <person name="Albert L."/>
            <person name="Andreopoulos W."/>
            <person name="Angelini C."/>
            <person name="Antonin V."/>
            <person name="Barry K.W."/>
            <person name="Bougher N.L."/>
            <person name="Buchanan P."/>
            <person name="Buyck B."/>
            <person name="Bense V."/>
            <person name="Catcheside P."/>
            <person name="Chovatia M."/>
            <person name="Cooper J."/>
            <person name="Damon W."/>
            <person name="Desjardin D."/>
            <person name="Finy P."/>
            <person name="Geml J."/>
            <person name="Haridas S."/>
            <person name="Hughes K."/>
            <person name="Justo A."/>
            <person name="Karasinski D."/>
            <person name="Kautmanova I."/>
            <person name="Kiss B."/>
            <person name="Kocsube S."/>
            <person name="Kotiranta H."/>
            <person name="LaButti K.M."/>
            <person name="Lechner B.E."/>
            <person name="Liimatainen K."/>
            <person name="Lipzen A."/>
            <person name="Lukacs Z."/>
            <person name="Mihaltcheva S."/>
            <person name="Morgado L.N."/>
            <person name="Niskanen T."/>
            <person name="Noordeloos M.E."/>
            <person name="Ohm R.A."/>
            <person name="Ortiz-Santana B."/>
            <person name="Ovrebo C."/>
            <person name="Racz N."/>
            <person name="Riley R."/>
            <person name="Savchenko A."/>
            <person name="Shiryaev A."/>
            <person name="Soop K."/>
            <person name="Spirin V."/>
            <person name="Szebenyi C."/>
            <person name="Tomsovsky M."/>
            <person name="Tulloss R.E."/>
            <person name="Uehling J."/>
            <person name="Grigoriev I.V."/>
            <person name="Vagvolgyi C."/>
            <person name="Papp T."/>
            <person name="Martin F.M."/>
            <person name="Miettinen O."/>
            <person name="Hibbett D.S."/>
            <person name="Nagy L.G."/>
        </authorList>
    </citation>
    <scope>NUCLEOTIDE SEQUENCE [LARGE SCALE GENOMIC DNA]</scope>
    <source>
        <strain evidence="2 3">CBS 121175</strain>
    </source>
</reference>
<gene>
    <name evidence="2" type="ORF">FA15DRAFT_664265</name>
</gene>
<keyword evidence="3" id="KW-1185">Reference proteome</keyword>
<dbReference type="AlphaFoldDB" id="A0A5C3L9Z7"/>